<evidence type="ECO:0000256" key="2">
    <source>
        <dbReference type="SAM" id="Phobius"/>
    </source>
</evidence>
<dbReference type="PANTHER" id="PTHR30590">
    <property type="entry name" value="INNER MEMBRANE PROTEIN"/>
    <property type="match status" value="1"/>
</dbReference>
<feature type="transmembrane region" description="Helical" evidence="2">
    <location>
        <begin position="388"/>
        <end position="407"/>
    </location>
</feature>
<dbReference type="PANTHER" id="PTHR30590:SF3">
    <property type="entry name" value="HYPOTHETICAL MEMBRANE SPANNING PROTEIN"/>
    <property type="match status" value="1"/>
</dbReference>
<protein>
    <submittedName>
        <fullName evidence="5">Membrane protein YeiB</fullName>
    </submittedName>
</protein>
<keyword evidence="2" id="KW-1133">Transmembrane helix</keyword>
<feature type="transmembrane region" description="Helical" evidence="2">
    <location>
        <begin position="318"/>
        <end position="336"/>
    </location>
</feature>
<evidence type="ECO:0000259" key="3">
    <source>
        <dbReference type="Pfam" id="PF04235"/>
    </source>
</evidence>
<feature type="domain" description="Heparan-alpha-glucosaminide N-acetyltransferase catalytic" evidence="4">
    <location>
        <begin position="31"/>
        <end position="220"/>
    </location>
</feature>
<evidence type="ECO:0000256" key="1">
    <source>
        <dbReference type="SAM" id="MobiDB-lite"/>
    </source>
</evidence>
<sequence>MSLPTTPIARALESTRRSFRDRWHDFGRPPRLMGVDVARGLAIFGMIGAHTGIVWMVAGPDGPDLAAIVQGRSSILFAVVAGISVALATGRGQRPRGEALRSARLRMAGRALVVLALGLALEMLGSGIAVILPIYGILFLILIPFLGLRRRTLALTAAAIAVAGPTVVALLRAVTLSGAGIPQGIGGTAVDFLLSGSYPLTVWLPLVLAGMALGRLRLDRPRTAAVLLGSGVGLAAFGYGLGDAFNGTVRGWLTGSGSVSSSSALSSSGVSSLLPGSSSSMRPDARSYLEQLSEVDPLGAALSQAWGVTPHSGGTWEIIGSGGFAFAVVGACLLAARPFRALLVPLAAVGSMPLTAYTAHVVSFAVLISPLALAPGLASWDGDPAASGWFWIGCVAALLAACTTWALSRGRGPLESLVAGAAHRVDRPADSGAR</sequence>
<name>A0ABU1HW87_9MICO</name>
<comment type="caution">
    <text evidence="5">The sequence shown here is derived from an EMBL/GenBank/DDBJ whole genome shotgun (WGS) entry which is preliminary data.</text>
</comment>
<evidence type="ECO:0000259" key="4">
    <source>
        <dbReference type="Pfam" id="PF07786"/>
    </source>
</evidence>
<feature type="transmembrane region" description="Helical" evidence="2">
    <location>
        <begin position="153"/>
        <end position="172"/>
    </location>
</feature>
<feature type="transmembrane region" description="Helical" evidence="2">
    <location>
        <begin position="343"/>
        <end position="368"/>
    </location>
</feature>
<dbReference type="EMBL" id="JAVIZA010000001">
    <property type="protein sequence ID" value="MDR6165910.1"/>
    <property type="molecule type" value="Genomic_DNA"/>
</dbReference>
<evidence type="ECO:0000313" key="6">
    <source>
        <dbReference type="Proteomes" id="UP001260188"/>
    </source>
</evidence>
<feature type="transmembrane region" description="Helical" evidence="2">
    <location>
        <begin position="192"/>
        <end position="213"/>
    </location>
</feature>
<feature type="transmembrane region" description="Helical" evidence="2">
    <location>
        <begin position="127"/>
        <end position="146"/>
    </location>
</feature>
<gene>
    <name evidence="5" type="ORF">QE367_000114</name>
</gene>
<dbReference type="Pfam" id="PF04235">
    <property type="entry name" value="DUF418"/>
    <property type="match status" value="1"/>
</dbReference>
<dbReference type="Pfam" id="PF07786">
    <property type="entry name" value="HGSNAT_cat"/>
    <property type="match status" value="1"/>
</dbReference>
<keyword evidence="6" id="KW-1185">Reference proteome</keyword>
<proteinExistence type="predicted"/>
<feature type="transmembrane region" description="Helical" evidence="2">
    <location>
        <begin position="37"/>
        <end position="58"/>
    </location>
</feature>
<dbReference type="InterPro" id="IPR012429">
    <property type="entry name" value="HGSNAT_cat"/>
</dbReference>
<feature type="transmembrane region" description="Helical" evidence="2">
    <location>
        <begin position="103"/>
        <end position="121"/>
    </location>
</feature>
<accession>A0ABU1HW87</accession>
<feature type="region of interest" description="Disordered" evidence="1">
    <location>
        <begin position="261"/>
        <end position="280"/>
    </location>
</feature>
<feature type="transmembrane region" description="Helical" evidence="2">
    <location>
        <begin position="73"/>
        <end position="91"/>
    </location>
</feature>
<dbReference type="InterPro" id="IPR052529">
    <property type="entry name" value="Bact_Transport_Assoc"/>
</dbReference>
<reference evidence="5 6" key="1">
    <citation type="submission" date="2023-08" db="EMBL/GenBank/DDBJ databases">
        <title>Functional and genomic diversity of the sorghum phyllosphere microbiome.</title>
        <authorList>
            <person name="Shade A."/>
        </authorList>
    </citation>
    <scope>NUCLEOTIDE SEQUENCE [LARGE SCALE GENOMIC DNA]</scope>
    <source>
        <strain evidence="5 6">SORGH_AS_0919</strain>
    </source>
</reference>
<feature type="domain" description="DUF418" evidence="3">
    <location>
        <begin position="324"/>
        <end position="417"/>
    </location>
</feature>
<organism evidence="5 6">
    <name type="scientific">Microbacterium paludicola</name>
    <dbReference type="NCBI Taxonomy" id="300019"/>
    <lineage>
        <taxon>Bacteria</taxon>
        <taxon>Bacillati</taxon>
        <taxon>Actinomycetota</taxon>
        <taxon>Actinomycetes</taxon>
        <taxon>Micrococcales</taxon>
        <taxon>Microbacteriaceae</taxon>
        <taxon>Microbacterium</taxon>
    </lineage>
</organism>
<dbReference type="Proteomes" id="UP001260188">
    <property type="component" value="Unassembled WGS sequence"/>
</dbReference>
<keyword evidence="2" id="KW-0812">Transmembrane</keyword>
<keyword evidence="2" id="KW-0472">Membrane</keyword>
<feature type="transmembrane region" description="Helical" evidence="2">
    <location>
        <begin position="225"/>
        <end position="242"/>
    </location>
</feature>
<evidence type="ECO:0000313" key="5">
    <source>
        <dbReference type="EMBL" id="MDR6165910.1"/>
    </source>
</evidence>
<dbReference type="RefSeq" id="WP_309664130.1">
    <property type="nucleotide sequence ID" value="NZ_JAVIZA010000001.1"/>
</dbReference>
<dbReference type="InterPro" id="IPR007349">
    <property type="entry name" value="DUF418"/>
</dbReference>